<reference evidence="8 9" key="1">
    <citation type="journal article" date="2013" name="ISME J.">
        <title>Metabolic model for the filamentous 'Candidatus Microthrix parvicella' based on genomic and metagenomic analyses.</title>
        <authorList>
            <person name="Jon McIlroy S."/>
            <person name="Kristiansen R."/>
            <person name="Albertsen M."/>
            <person name="Michael Karst S."/>
            <person name="Rossetti S."/>
            <person name="Lund Nielsen J."/>
            <person name="Tandoi V."/>
            <person name="James Seviour R."/>
            <person name="Nielsen P.H."/>
        </authorList>
    </citation>
    <scope>NUCLEOTIDE SEQUENCE [LARGE SCALE GENOMIC DNA]</scope>
    <source>
        <strain evidence="8 9">RN1</strain>
    </source>
</reference>
<evidence type="ECO:0000259" key="7">
    <source>
        <dbReference type="Pfam" id="PF12698"/>
    </source>
</evidence>
<name>R4YWA2_9ACTN</name>
<comment type="subcellular location">
    <subcellularLocation>
        <location evidence="1">Cell membrane</location>
        <topology evidence="1">Multi-pass membrane protein</topology>
    </subcellularLocation>
</comment>
<evidence type="ECO:0000256" key="6">
    <source>
        <dbReference type="SAM" id="Phobius"/>
    </source>
</evidence>
<dbReference type="RefSeq" id="WP_012223375.1">
    <property type="nucleotide sequence ID" value="NZ_HG422565.1"/>
</dbReference>
<dbReference type="AlphaFoldDB" id="R4YWA2"/>
<keyword evidence="3 6" id="KW-0812">Transmembrane</keyword>
<protein>
    <submittedName>
        <fullName evidence="8">Putative ABC-type multidrug transport system, permease component</fullName>
    </submittedName>
</protein>
<evidence type="ECO:0000313" key="9">
    <source>
        <dbReference type="Proteomes" id="UP000018291"/>
    </source>
</evidence>
<dbReference type="HOGENOM" id="CLU_039483_0_1_11"/>
<dbReference type="GO" id="GO:0140359">
    <property type="term" value="F:ABC-type transporter activity"/>
    <property type="evidence" value="ECO:0007669"/>
    <property type="project" value="InterPro"/>
</dbReference>
<feature type="transmembrane region" description="Helical" evidence="6">
    <location>
        <begin position="301"/>
        <end position="320"/>
    </location>
</feature>
<keyword evidence="2" id="KW-1003">Cell membrane</keyword>
<feature type="transmembrane region" description="Helical" evidence="6">
    <location>
        <begin position="269"/>
        <end position="289"/>
    </location>
</feature>
<evidence type="ECO:0000256" key="3">
    <source>
        <dbReference type="ARBA" id="ARBA00022692"/>
    </source>
</evidence>
<keyword evidence="4 6" id="KW-1133">Transmembrane helix</keyword>
<dbReference type="Proteomes" id="UP000018291">
    <property type="component" value="Unassembled WGS sequence"/>
</dbReference>
<dbReference type="GO" id="GO:0005886">
    <property type="term" value="C:plasma membrane"/>
    <property type="evidence" value="ECO:0007669"/>
    <property type="project" value="UniProtKB-SubCell"/>
</dbReference>
<feature type="transmembrane region" description="Helical" evidence="6">
    <location>
        <begin position="243"/>
        <end position="263"/>
    </location>
</feature>
<dbReference type="STRING" id="1229780.BN381_100072"/>
<dbReference type="PANTHER" id="PTHR30294">
    <property type="entry name" value="MEMBRANE COMPONENT OF ABC TRANSPORTER YHHJ-RELATED"/>
    <property type="match status" value="1"/>
</dbReference>
<feature type="transmembrane region" description="Helical" evidence="6">
    <location>
        <begin position="356"/>
        <end position="378"/>
    </location>
</feature>
<keyword evidence="9" id="KW-1185">Reference proteome</keyword>
<proteinExistence type="predicted"/>
<keyword evidence="5 6" id="KW-0472">Membrane</keyword>
<sequence>MSAVLAIGTTSLRRFFRDRSNFFFVLVLPMLLVVAVGLQFGDSGSAGRVMLVGSGPLAQEVSAGLKRQDLAVDRLDGAGTAREVVARGRADVAVLVSPTHEARWAAGESVQLTVIPGSQANGQASVATVQSVLATLSNNRAAVRAMTDAGVGPSEAKRSLDKVDGVGPSLTVSLVGQDLGDEFAGLGEFDLGAAQQLSLFMFLTALTGSAMLIQSRELGVTRRELSAPVTAGQVIGGEVLGRFVISLTQGLYMVVGTAVLFGVNWGDPLATGLVVASFAGVSAAAAMVLGSLMDNANAAGGLGIGLGLVVAGLGGSMLPIELFPSSLTVVSALTPHRWAYEAYAEIQRRGGGVADVLPQLGVLVAMTALLLPLGAWLLQRSLSRAM</sequence>
<accession>R4YWA2</accession>
<dbReference type="Pfam" id="PF12698">
    <property type="entry name" value="ABC2_membrane_3"/>
    <property type="match status" value="1"/>
</dbReference>
<evidence type="ECO:0000256" key="5">
    <source>
        <dbReference type="ARBA" id="ARBA00023136"/>
    </source>
</evidence>
<evidence type="ECO:0000313" key="8">
    <source>
        <dbReference type="EMBL" id="CCM62185.1"/>
    </source>
</evidence>
<dbReference type="OrthoDB" id="4867262at2"/>
<dbReference type="InterPro" id="IPR051449">
    <property type="entry name" value="ABC-2_transporter_component"/>
</dbReference>
<feature type="transmembrane region" description="Helical" evidence="6">
    <location>
        <begin position="193"/>
        <end position="213"/>
    </location>
</feature>
<dbReference type="InterPro" id="IPR013525">
    <property type="entry name" value="ABC2_TM"/>
</dbReference>
<evidence type="ECO:0000256" key="4">
    <source>
        <dbReference type="ARBA" id="ARBA00022989"/>
    </source>
</evidence>
<dbReference type="eggNOG" id="COG0842">
    <property type="taxonomic scope" value="Bacteria"/>
</dbReference>
<gene>
    <name evidence="8" type="ORF">BN381_100072</name>
</gene>
<evidence type="ECO:0000256" key="1">
    <source>
        <dbReference type="ARBA" id="ARBA00004651"/>
    </source>
</evidence>
<dbReference type="EMBL" id="CANL01000002">
    <property type="protein sequence ID" value="CCM62185.1"/>
    <property type="molecule type" value="Genomic_DNA"/>
</dbReference>
<organism evidence="8 9">
    <name type="scientific">Candidatus Neomicrothrix parvicella RN1</name>
    <dbReference type="NCBI Taxonomy" id="1229780"/>
    <lineage>
        <taxon>Bacteria</taxon>
        <taxon>Bacillati</taxon>
        <taxon>Actinomycetota</taxon>
        <taxon>Acidimicrobiia</taxon>
        <taxon>Acidimicrobiales</taxon>
        <taxon>Microthrixaceae</taxon>
        <taxon>Candidatus Neomicrothrix</taxon>
    </lineage>
</organism>
<evidence type="ECO:0000256" key="2">
    <source>
        <dbReference type="ARBA" id="ARBA00022475"/>
    </source>
</evidence>
<comment type="caution">
    <text evidence="8">The sequence shown here is derived from an EMBL/GenBank/DDBJ whole genome shotgun (WGS) entry which is preliminary data.</text>
</comment>
<feature type="transmembrane region" description="Helical" evidence="6">
    <location>
        <begin position="21"/>
        <end position="41"/>
    </location>
</feature>
<dbReference type="PANTHER" id="PTHR30294:SF38">
    <property type="entry name" value="TRANSPORT PERMEASE PROTEIN"/>
    <property type="match status" value="1"/>
</dbReference>
<feature type="domain" description="ABC-2 type transporter transmembrane" evidence="7">
    <location>
        <begin position="22"/>
        <end position="375"/>
    </location>
</feature>